<sequence>MTDVAPGALLVATPELHDPNFVDTVVLMLDVTPEGALGVVLNRPSPVLVAEVLDGWAGVVAEPEVLFRGGPVSTEGAIAVALLQDPRDEPVGFRHIVGRLGVIDLDTPVELVDGSLAGLRVFAGYAGWGAQQLEGEIAGGDWYVVPSEESDAFRQDPSGLWRDVLRRQPGDLAWHSTRPLDPELN</sequence>
<evidence type="ECO:0000313" key="2">
    <source>
        <dbReference type="EMBL" id="PVG81095.1"/>
    </source>
</evidence>
<dbReference type="Proteomes" id="UP000246018">
    <property type="component" value="Unassembled WGS sequence"/>
</dbReference>
<evidence type="ECO:0000256" key="1">
    <source>
        <dbReference type="ARBA" id="ARBA00009600"/>
    </source>
</evidence>
<dbReference type="InterPro" id="IPR003774">
    <property type="entry name" value="AlgH-like"/>
</dbReference>
<gene>
    <name evidence="2" type="ORF">DDE18_20005</name>
</gene>
<organism evidence="2 3">
    <name type="scientific">Nocardioides gansuensis</name>
    <dbReference type="NCBI Taxonomy" id="2138300"/>
    <lineage>
        <taxon>Bacteria</taxon>
        <taxon>Bacillati</taxon>
        <taxon>Actinomycetota</taxon>
        <taxon>Actinomycetes</taxon>
        <taxon>Propionibacteriales</taxon>
        <taxon>Nocardioidaceae</taxon>
        <taxon>Nocardioides</taxon>
    </lineage>
</organism>
<dbReference type="GO" id="GO:0005829">
    <property type="term" value="C:cytosol"/>
    <property type="evidence" value="ECO:0007669"/>
    <property type="project" value="TreeGrafter"/>
</dbReference>
<keyword evidence="3" id="KW-1185">Reference proteome</keyword>
<dbReference type="Gene3D" id="3.40.1740.10">
    <property type="entry name" value="VC0467-like"/>
    <property type="match status" value="1"/>
</dbReference>
<dbReference type="EMBL" id="QDGZ01000010">
    <property type="protein sequence ID" value="PVG81095.1"/>
    <property type="molecule type" value="Genomic_DNA"/>
</dbReference>
<protein>
    <submittedName>
        <fullName evidence="2">YqgE/AlgH family protein</fullName>
    </submittedName>
</protein>
<comment type="similarity">
    <text evidence="1">Belongs to the UPF0301 (AlgH) family.</text>
</comment>
<dbReference type="SUPFAM" id="SSF143456">
    <property type="entry name" value="VC0467-like"/>
    <property type="match status" value="1"/>
</dbReference>
<reference evidence="2 3" key="1">
    <citation type="submission" date="2018-04" db="EMBL/GenBank/DDBJ databases">
        <title>Genome of Nocardioides gansuensis WSJ-1.</title>
        <authorList>
            <person name="Wu S."/>
            <person name="Wang G."/>
        </authorList>
    </citation>
    <scope>NUCLEOTIDE SEQUENCE [LARGE SCALE GENOMIC DNA]</scope>
    <source>
        <strain evidence="2 3">WSJ-1</strain>
    </source>
</reference>
<dbReference type="NCBIfam" id="NF001270">
    <property type="entry name" value="PRK00228.2-2"/>
    <property type="match status" value="1"/>
</dbReference>
<evidence type="ECO:0000313" key="3">
    <source>
        <dbReference type="Proteomes" id="UP000246018"/>
    </source>
</evidence>
<dbReference type="PANTHER" id="PTHR30327:SF1">
    <property type="entry name" value="UPF0301 PROTEIN YQGE"/>
    <property type="match status" value="1"/>
</dbReference>
<name>A0A2T8F5W4_9ACTN</name>
<proteinExistence type="inferred from homology"/>
<dbReference type="AlphaFoldDB" id="A0A2T8F5W4"/>
<accession>A0A2T8F5W4</accession>
<dbReference type="RefSeq" id="WP_116574021.1">
    <property type="nucleotide sequence ID" value="NZ_QDGZ01000010.1"/>
</dbReference>
<dbReference type="PANTHER" id="PTHR30327">
    <property type="entry name" value="UNCHARACTERIZED PROTEIN YQGE"/>
    <property type="match status" value="1"/>
</dbReference>
<dbReference type="Pfam" id="PF02622">
    <property type="entry name" value="DUF179"/>
    <property type="match status" value="1"/>
</dbReference>
<dbReference type="OrthoDB" id="9807486at2"/>
<comment type="caution">
    <text evidence="2">The sequence shown here is derived from an EMBL/GenBank/DDBJ whole genome shotgun (WGS) entry which is preliminary data.</text>
</comment>